<feature type="signal peptide" evidence="1">
    <location>
        <begin position="1"/>
        <end position="23"/>
    </location>
</feature>
<evidence type="ECO:0000313" key="3">
    <source>
        <dbReference type="Proteomes" id="UP000812440"/>
    </source>
</evidence>
<comment type="caution">
    <text evidence="2">The sequence shown here is derived from an EMBL/GenBank/DDBJ whole genome shotgun (WGS) entry which is preliminary data.</text>
</comment>
<dbReference type="PANTHER" id="PTHR38564:SF2">
    <property type="entry name" value="WU:FC46H12 PRECURSOR"/>
    <property type="match status" value="1"/>
</dbReference>
<keyword evidence="1" id="KW-0732">Signal</keyword>
<dbReference type="PANTHER" id="PTHR38564">
    <property type="entry name" value="SI:CH73-250A16.5-RELATED"/>
    <property type="match status" value="1"/>
</dbReference>
<organism evidence="2 3">
    <name type="scientific">Hymenochirus boettgeri</name>
    <name type="common">Congo dwarf clawed frog</name>
    <dbReference type="NCBI Taxonomy" id="247094"/>
    <lineage>
        <taxon>Eukaryota</taxon>
        <taxon>Metazoa</taxon>
        <taxon>Chordata</taxon>
        <taxon>Craniata</taxon>
        <taxon>Vertebrata</taxon>
        <taxon>Euteleostomi</taxon>
        <taxon>Amphibia</taxon>
        <taxon>Batrachia</taxon>
        <taxon>Anura</taxon>
        <taxon>Pipoidea</taxon>
        <taxon>Pipidae</taxon>
        <taxon>Pipinae</taxon>
        <taxon>Hymenochirus</taxon>
    </lineage>
</organism>
<dbReference type="OrthoDB" id="5946254at2759"/>
<evidence type="ECO:0000313" key="2">
    <source>
        <dbReference type="EMBL" id="KAG8443212.1"/>
    </source>
</evidence>
<protein>
    <submittedName>
        <fullName evidence="2">Uncharacterized protein</fullName>
    </submittedName>
</protein>
<dbReference type="AlphaFoldDB" id="A0A8T2JFX4"/>
<dbReference type="Proteomes" id="UP000812440">
    <property type="component" value="Chromosome 6"/>
</dbReference>
<evidence type="ECO:0000256" key="1">
    <source>
        <dbReference type="SAM" id="SignalP"/>
    </source>
</evidence>
<feature type="chain" id="PRO_5035748965" evidence="1">
    <location>
        <begin position="24"/>
        <end position="166"/>
    </location>
</feature>
<gene>
    <name evidence="2" type="ORF">GDO86_011859</name>
</gene>
<reference evidence="2" key="1">
    <citation type="thesis" date="2020" institute="ProQuest LLC" country="789 East Eisenhower Parkway, Ann Arbor, MI, USA">
        <title>Comparative Genomics and Chromosome Evolution.</title>
        <authorList>
            <person name="Mudd A.B."/>
        </authorList>
    </citation>
    <scope>NUCLEOTIDE SEQUENCE</scope>
    <source>
        <strain evidence="2">Female2</strain>
        <tissue evidence="2">Blood</tissue>
    </source>
</reference>
<dbReference type="EMBL" id="JAACNH010000005">
    <property type="protein sequence ID" value="KAG8443212.1"/>
    <property type="molecule type" value="Genomic_DNA"/>
</dbReference>
<accession>A0A8T2JFX4</accession>
<proteinExistence type="predicted"/>
<name>A0A8T2JFX4_9PIPI</name>
<sequence length="166" mass="18773">MLLKAEQAYLLTLLLIFPTSIVAGPLHAQCRLEWNFGITCFNIYTTLVNQIKQWTTVDSCKQGGERCLYELQSANPHYIVAKHTTMTYKYVDDLSFKLKSYDGMKSCHVTAFSVSEPWHIVQDNGINYCNLHNLVDGSGLTTVPGYTESTNDFQCTQYSTANCTVY</sequence>
<keyword evidence="3" id="KW-1185">Reference proteome</keyword>